<gene>
    <name evidence="1" type="ORF">llap_8234</name>
</gene>
<dbReference type="Proteomes" id="UP000233556">
    <property type="component" value="Unassembled WGS sequence"/>
</dbReference>
<keyword evidence="2" id="KW-1185">Reference proteome</keyword>
<evidence type="ECO:0000313" key="1">
    <source>
        <dbReference type="EMBL" id="PKU41457.1"/>
    </source>
</evidence>
<name>A0A2I0U5X2_LIMLA</name>
<reference evidence="2" key="2">
    <citation type="submission" date="2017-12" db="EMBL/GenBank/DDBJ databases">
        <title>Genome sequence of the Bar-tailed Godwit (Limosa lapponica baueri).</title>
        <authorList>
            <person name="Lima N.C.B."/>
            <person name="Parody-Merino A.M."/>
            <person name="Battley P.F."/>
            <person name="Fidler A.E."/>
            <person name="Prosdocimi F."/>
        </authorList>
    </citation>
    <scope>NUCLEOTIDE SEQUENCE [LARGE SCALE GENOMIC DNA]</scope>
</reference>
<protein>
    <submittedName>
        <fullName evidence="1">Uncharacterized protein</fullName>
    </submittedName>
</protein>
<accession>A0A2I0U5X2</accession>
<dbReference type="AlphaFoldDB" id="A0A2I0U5X2"/>
<dbReference type="PANTHER" id="PTHR33332">
    <property type="entry name" value="REVERSE TRANSCRIPTASE DOMAIN-CONTAINING PROTEIN"/>
    <property type="match status" value="1"/>
</dbReference>
<proteinExistence type="predicted"/>
<sequence>MEGFFLLGPDICEHKKVIVSSLHGFMKAKLCLTNLIAFYDDMTGLVDERRAKTVDYIDFRKAFDAVSHNILTDELMKYRLDKWTVRWTETWLNCWAQRDPAGGEVHKVLHFRKRNCKVLHLERNNPMHQYRLEPTIPKTVLQKRTSGALWTPS</sequence>
<reference evidence="2" key="1">
    <citation type="submission" date="2017-11" db="EMBL/GenBank/DDBJ databases">
        <authorList>
            <person name="Lima N.C."/>
            <person name="Parody-Merino A.M."/>
            <person name="Battley P.F."/>
            <person name="Fidler A.E."/>
            <person name="Prosdocimi F."/>
        </authorList>
    </citation>
    <scope>NUCLEOTIDE SEQUENCE [LARGE SCALE GENOMIC DNA]</scope>
</reference>
<organism evidence="1 2">
    <name type="scientific">Limosa lapponica baueri</name>
    <dbReference type="NCBI Taxonomy" id="1758121"/>
    <lineage>
        <taxon>Eukaryota</taxon>
        <taxon>Metazoa</taxon>
        <taxon>Chordata</taxon>
        <taxon>Craniata</taxon>
        <taxon>Vertebrata</taxon>
        <taxon>Euteleostomi</taxon>
        <taxon>Archelosauria</taxon>
        <taxon>Archosauria</taxon>
        <taxon>Dinosauria</taxon>
        <taxon>Saurischia</taxon>
        <taxon>Theropoda</taxon>
        <taxon>Coelurosauria</taxon>
        <taxon>Aves</taxon>
        <taxon>Neognathae</taxon>
        <taxon>Neoaves</taxon>
        <taxon>Charadriiformes</taxon>
        <taxon>Scolopacidae</taxon>
        <taxon>Limosa</taxon>
    </lineage>
</organism>
<dbReference type="OrthoDB" id="10063195at2759"/>
<evidence type="ECO:0000313" key="2">
    <source>
        <dbReference type="Proteomes" id="UP000233556"/>
    </source>
</evidence>
<dbReference type="EMBL" id="KZ506114">
    <property type="protein sequence ID" value="PKU41457.1"/>
    <property type="molecule type" value="Genomic_DNA"/>
</dbReference>